<dbReference type="KEGG" id="scya:EJ357_39525"/>
<dbReference type="InterPro" id="IPR027417">
    <property type="entry name" value="P-loop_NTPase"/>
</dbReference>
<dbReference type="InterPro" id="IPR039421">
    <property type="entry name" value="Type_1_exporter"/>
</dbReference>
<dbReference type="InterPro" id="IPR036640">
    <property type="entry name" value="ABC1_TM_sf"/>
</dbReference>
<dbReference type="RefSeq" id="WP_126396440.1">
    <property type="nucleotide sequence ID" value="NZ_CP034539.1"/>
</dbReference>
<gene>
    <name evidence="11" type="ORF">EJ357_39525</name>
</gene>
<dbReference type="AlphaFoldDB" id="A0A3Q9ETD4"/>
<evidence type="ECO:0000313" key="12">
    <source>
        <dbReference type="Proteomes" id="UP000280298"/>
    </source>
</evidence>
<feature type="transmembrane region" description="Helical" evidence="8">
    <location>
        <begin position="20"/>
        <end position="42"/>
    </location>
</feature>
<keyword evidence="6 8" id="KW-0472">Membrane</keyword>
<feature type="domain" description="ABC transmembrane type-1" evidence="10">
    <location>
        <begin position="27"/>
        <end position="288"/>
    </location>
</feature>
<evidence type="ECO:0000256" key="1">
    <source>
        <dbReference type="ARBA" id="ARBA00004651"/>
    </source>
</evidence>
<feature type="transmembrane region" description="Helical" evidence="8">
    <location>
        <begin position="131"/>
        <end position="153"/>
    </location>
</feature>
<evidence type="ECO:0000256" key="5">
    <source>
        <dbReference type="ARBA" id="ARBA00022989"/>
    </source>
</evidence>
<organism evidence="11 12">
    <name type="scientific">Streptomyces cyaneochromogenes</name>
    <dbReference type="NCBI Taxonomy" id="2496836"/>
    <lineage>
        <taxon>Bacteria</taxon>
        <taxon>Bacillati</taxon>
        <taxon>Actinomycetota</taxon>
        <taxon>Actinomycetes</taxon>
        <taxon>Kitasatosporales</taxon>
        <taxon>Streptomycetaceae</taxon>
        <taxon>Streptomyces</taxon>
    </lineage>
</organism>
<keyword evidence="12" id="KW-1185">Reference proteome</keyword>
<evidence type="ECO:0000256" key="2">
    <source>
        <dbReference type="ARBA" id="ARBA00022692"/>
    </source>
</evidence>
<name>A0A3Q9ETD4_9ACTN</name>
<proteinExistence type="predicted"/>
<evidence type="ECO:0000259" key="10">
    <source>
        <dbReference type="PROSITE" id="PS50929"/>
    </source>
</evidence>
<dbReference type="GO" id="GO:0005524">
    <property type="term" value="F:ATP binding"/>
    <property type="evidence" value="ECO:0007669"/>
    <property type="project" value="UniProtKB-KW"/>
</dbReference>
<dbReference type="PROSITE" id="PS50929">
    <property type="entry name" value="ABC_TM1F"/>
    <property type="match status" value="1"/>
</dbReference>
<dbReference type="OrthoDB" id="9806127at2"/>
<reference evidence="11 12" key="1">
    <citation type="journal article" date="2019" name="Int. J. Syst. Evol. Microbiol.">
        <title>Streptomyces cyaneochromogenes sp. nov., a blue pigment-producing actinomycete from manganese-contaminated soil.</title>
        <authorList>
            <person name="Tang X."/>
            <person name="Zhao J."/>
            <person name="Li K."/>
            <person name="Chen Z."/>
            <person name="Sun Y."/>
            <person name="Gao J."/>
        </authorList>
    </citation>
    <scope>NUCLEOTIDE SEQUENCE [LARGE SCALE GENOMIC DNA]</scope>
    <source>
        <strain evidence="11 12">MK-45</strain>
    </source>
</reference>
<dbReference type="SUPFAM" id="SSF52540">
    <property type="entry name" value="P-loop containing nucleoside triphosphate hydrolases"/>
    <property type="match status" value="1"/>
</dbReference>
<dbReference type="GO" id="GO:0016887">
    <property type="term" value="F:ATP hydrolysis activity"/>
    <property type="evidence" value="ECO:0007669"/>
    <property type="project" value="InterPro"/>
</dbReference>
<feature type="transmembrane region" description="Helical" evidence="8">
    <location>
        <begin position="54"/>
        <end position="73"/>
    </location>
</feature>
<dbReference type="GO" id="GO:0034040">
    <property type="term" value="F:ATPase-coupled lipid transmembrane transporter activity"/>
    <property type="evidence" value="ECO:0007669"/>
    <property type="project" value="TreeGrafter"/>
</dbReference>
<dbReference type="InterPro" id="IPR011527">
    <property type="entry name" value="ABC1_TM_dom"/>
</dbReference>
<keyword evidence="5 8" id="KW-1133">Transmembrane helix</keyword>
<comment type="subcellular location">
    <subcellularLocation>
        <location evidence="1">Cell membrane</location>
        <topology evidence="1">Multi-pass membrane protein</topology>
    </subcellularLocation>
</comment>
<feature type="region of interest" description="Disordered" evidence="7">
    <location>
        <begin position="321"/>
        <end position="387"/>
    </location>
</feature>
<dbReference type="GO" id="GO:0140359">
    <property type="term" value="F:ABC-type transporter activity"/>
    <property type="evidence" value="ECO:0007669"/>
    <property type="project" value="InterPro"/>
</dbReference>
<dbReference type="PANTHER" id="PTHR24221:SF654">
    <property type="entry name" value="ATP-BINDING CASSETTE SUB-FAMILY B MEMBER 6"/>
    <property type="match status" value="1"/>
</dbReference>
<sequence>MSRGPGLLLRATLRTRRREFVRLAGWSLVEAVPALLSGWLVARAVDDGFLAGRGAAGFGWLGLLACAVLVGAWGTRQVTLQLAGVVEPFRDDLVSLATTGTLHHSARVGQGVDTAGVARLTEQVEIARESYGAVVMFVQNFTVTTVSVCLGLAALDPALLLFVVPPLLAGLVLFLLALRAMADRQRAVVLADEAIAEQVSTVAGGLRDVAACGAEEAVRRRVGARVDEAAGAARALARLTALRTAALGVGGWLPIVLILAGAPWLVRSGVTAGAILGALTYVAQSLQPALRGFVQGLGGSGLWLLVTLGRILETAGPEALGASGAAGVSRTAGGSGRAGAPERDGAPGKGGAPRTDDLPQKAEAPRTVGAPQKAEAPRTNEASAASVAAPVTGTATVASARVAAPLRASDGQAAGRADGTPPADGPGKPAAAAPPRAPTPSDAPRETHPRDGRVDLRGVTFGYAPSAEPVVRGLDLSLASGTHLAVVGPSGAGKSTLAAIVAGVLEPQTGQVRLGGVPVRSLDTGGLTRSRVLIPQEAYVFVGSLRENLAYLHPTATRPALDAAVHAIGAAPLVERLGGYDAPVNPALLSAGERQLIALVRALLPPAPLVLLDEATCHLDPGAEAVAERAFASRPSTLIVCAHRISSALRADLVLVMDGPRCTLGTHERLRAECALYRDLIGHWDQVGAEVRR</sequence>
<dbReference type="Pfam" id="PF00005">
    <property type="entry name" value="ABC_tran"/>
    <property type="match status" value="1"/>
</dbReference>
<feature type="compositionally biased region" description="Basic and acidic residues" evidence="7">
    <location>
        <begin position="354"/>
        <end position="364"/>
    </location>
</feature>
<evidence type="ECO:0000313" key="11">
    <source>
        <dbReference type="EMBL" id="AZQ38787.1"/>
    </source>
</evidence>
<dbReference type="EMBL" id="CP034539">
    <property type="protein sequence ID" value="AZQ38787.1"/>
    <property type="molecule type" value="Genomic_DNA"/>
</dbReference>
<dbReference type="InterPro" id="IPR003593">
    <property type="entry name" value="AAA+_ATPase"/>
</dbReference>
<accession>A0A3Q9ETD4</accession>
<feature type="transmembrane region" description="Helical" evidence="8">
    <location>
        <begin position="159"/>
        <end position="178"/>
    </location>
</feature>
<feature type="domain" description="ABC transporter" evidence="9">
    <location>
        <begin position="454"/>
        <end position="683"/>
    </location>
</feature>
<dbReference type="Proteomes" id="UP000280298">
    <property type="component" value="Chromosome"/>
</dbReference>
<evidence type="ECO:0000256" key="3">
    <source>
        <dbReference type="ARBA" id="ARBA00022741"/>
    </source>
</evidence>
<protein>
    <submittedName>
        <fullName evidence="11">ATP-binding cassette domain-containing protein</fullName>
    </submittedName>
</protein>
<dbReference type="PROSITE" id="PS50893">
    <property type="entry name" value="ABC_TRANSPORTER_2"/>
    <property type="match status" value="1"/>
</dbReference>
<keyword evidence="3" id="KW-0547">Nucleotide-binding</keyword>
<feature type="region of interest" description="Disordered" evidence="7">
    <location>
        <begin position="407"/>
        <end position="456"/>
    </location>
</feature>
<feature type="compositionally biased region" description="Low complexity" evidence="7">
    <location>
        <begin position="321"/>
        <end position="332"/>
    </location>
</feature>
<evidence type="ECO:0000259" key="9">
    <source>
        <dbReference type="PROSITE" id="PS50893"/>
    </source>
</evidence>
<feature type="compositionally biased region" description="Low complexity" evidence="7">
    <location>
        <begin position="413"/>
        <end position="442"/>
    </location>
</feature>
<feature type="compositionally biased region" description="Basic and acidic residues" evidence="7">
    <location>
        <begin position="443"/>
        <end position="456"/>
    </location>
</feature>
<dbReference type="SMART" id="SM00382">
    <property type="entry name" value="AAA"/>
    <property type="match status" value="1"/>
</dbReference>
<dbReference type="InterPro" id="IPR003439">
    <property type="entry name" value="ABC_transporter-like_ATP-bd"/>
</dbReference>
<dbReference type="GO" id="GO:0005886">
    <property type="term" value="C:plasma membrane"/>
    <property type="evidence" value="ECO:0007669"/>
    <property type="project" value="UniProtKB-SubCell"/>
</dbReference>
<dbReference type="PANTHER" id="PTHR24221">
    <property type="entry name" value="ATP-BINDING CASSETTE SUB-FAMILY B"/>
    <property type="match status" value="1"/>
</dbReference>
<dbReference type="InterPro" id="IPR017871">
    <property type="entry name" value="ABC_transporter-like_CS"/>
</dbReference>
<dbReference type="PROSITE" id="PS00211">
    <property type="entry name" value="ABC_TRANSPORTER_1"/>
    <property type="match status" value="1"/>
</dbReference>
<evidence type="ECO:0000256" key="6">
    <source>
        <dbReference type="ARBA" id="ARBA00023136"/>
    </source>
</evidence>
<dbReference type="SUPFAM" id="SSF90123">
    <property type="entry name" value="ABC transporter transmembrane region"/>
    <property type="match status" value="1"/>
</dbReference>
<evidence type="ECO:0000256" key="8">
    <source>
        <dbReference type="SAM" id="Phobius"/>
    </source>
</evidence>
<keyword evidence="2 8" id="KW-0812">Transmembrane</keyword>
<keyword evidence="4 11" id="KW-0067">ATP-binding</keyword>
<dbReference type="Gene3D" id="1.20.1560.10">
    <property type="entry name" value="ABC transporter type 1, transmembrane domain"/>
    <property type="match status" value="1"/>
</dbReference>
<evidence type="ECO:0000256" key="4">
    <source>
        <dbReference type="ARBA" id="ARBA00022840"/>
    </source>
</evidence>
<feature type="transmembrane region" description="Helical" evidence="8">
    <location>
        <begin position="244"/>
        <end position="266"/>
    </location>
</feature>
<evidence type="ECO:0000256" key="7">
    <source>
        <dbReference type="SAM" id="MobiDB-lite"/>
    </source>
</evidence>
<dbReference type="Gene3D" id="3.40.50.300">
    <property type="entry name" value="P-loop containing nucleotide triphosphate hydrolases"/>
    <property type="match status" value="1"/>
</dbReference>